<gene>
    <name evidence="2" type="ORF">ACFQY8_00765</name>
</gene>
<dbReference type="RefSeq" id="WP_377937669.1">
    <property type="nucleotide sequence ID" value="NZ_JBHTHQ010000006.1"/>
</dbReference>
<feature type="domain" description="Deoxynucleoside kinase" evidence="1">
    <location>
        <begin position="3"/>
        <end position="218"/>
    </location>
</feature>
<keyword evidence="2" id="KW-0418">Kinase</keyword>
<dbReference type="GO" id="GO:0016301">
    <property type="term" value="F:kinase activity"/>
    <property type="evidence" value="ECO:0007669"/>
    <property type="project" value="UniProtKB-KW"/>
</dbReference>
<sequence length="243" mass="28519">MLVLAGPIGAGKTQLTHLLSQQLGTQAFEEPVTDNPVLPLFYKGNEEAEMRRQAGEKDATNHYAFLLQIYFLNQRFAMIKKAMQDDNNVLDRSIYEDQLFMKMNTDMGNAKPEEYEIYKHLLNNMMEELPYAAHKKSPDLMIYLKVDYPTMISRIAHRGRAYEQVDSDPTLEEYYKRLLRYYEDWERRYDASPMITIDGTKYDFVNSDSDREHVLNTIYGTLHDMGNIDNDELKRLMMLNQVD</sequence>
<dbReference type="PANTHER" id="PTHR10513">
    <property type="entry name" value="DEOXYNUCLEOSIDE KINASE"/>
    <property type="match status" value="1"/>
</dbReference>
<dbReference type="PIRSF" id="PIRSF000705">
    <property type="entry name" value="DNK"/>
    <property type="match status" value="1"/>
</dbReference>
<evidence type="ECO:0000259" key="1">
    <source>
        <dbReference type="Pfam" id="PF01712"/>
    </source>
</evidence>
<reference evidence="3" key="1">
    <citation type="journal article" date="2019" name="Int. J. Syst. Evol. Microbiol.">
        <title>The Global Catalogue of Microorganisms (GCM) 10K type strain sequencing project: providing services to taxonomists for standard genome sequencing and annotation.</title>
        <authorList>
            <consortium name="The Broad Institute Genomics Platform"/>
            <consortium name="The Broad Institute Genome Sequencing Center for Infectious Disease"/>
            <person name="Wu L."/>
            <person name="Ma J."/>
        </authorList>
    </citation>
    <scope>NUCLEOTIDE SEQUENCE [LARGE SCALE GENOMIC DNA]</scope>
    <source>
        <strain evidence="3">CCM 8604</strain>
    </source>
</reference>
<dbReference type="SUPFAM" id="SSF52540">
    <property type="entry name" value="P-loop containing nucleoside triphosphate hydrolases"/>
    <property type="match status" value="1"/>
</dbReference>
<accession>A0ABW2Y209</accession>
<dbReference type="InterPro" id="IPR050566">
    <property type="entry name" value="Deoxyribonucleoside_kinase"/>
</dbReference>
<dbReference type="CDD" id="cd01673">
    <property type="entry name" value="dNK"/>
    <property type="match status" value="1"/>
</dbReference>
<comment type="caution">
    <text evidence="2">The sequence shown here is derived from an EMBL/GenBank/DDBJ whole genome shotgun (WGS) entry which is preliminary data.</text>
</comment>
<dbReference type="InterPro" id="IPR002624">
    <property type="entry name" value="DCK/DGK"/>
</dbReference>
<proteinExistence type="predicted"/>
<dbReference type="InterPro" id="IPR027417">
    <property type="entry name" value="P-loop_NTPase"/>
</dbReference>
<dbReference type="Gene3D" id="3.40.50.300">
    <property type="entry name" value="P-loop containing nucleotide triphosphate hydrolases"/>
    <property type="match status" value="1"/>
</dbReference>
<protein>
    <submittedName>
        <fullName evidence="2">Deoxynucleoside kinase</fullName>
    </submittedName>
</protein>
<dbReference type="PANTHER" id="PTHR10513:SF35">
    <property type="entry name" value="DEOXYADENOSINE KINASE"/>
    <property type="match status" value="1"/>
</dbReference>
<name>A0ABW2Y209_9BIFI</name>
<dbReference type="Pfam" id="PF01712">
    <property type="entry name" value="dNK"/>
    <property type="match status" value="1"/>
</dbReference>
<dbReference type="InterPro" id="IPR031314">
    <property type="entry name" value="DNK_dom"/>
</dbReference>
<evidence type="ECO:0000313" key="2">
    <source>
        <dbReference type="EMBL" id="MFD0704289.1"/>
    </source>
</evidence>
<evidence type="ECO:0000313" key="3">
    <source>
        <dbReference type="Proteomes" id="UP001597036"/>
    </source>
</evidence>
<dbReference type="EMBL" id="JBHTHQ010000006">
    <property type="protein sequence ID" value="MFD0704289.1"/>
    <property type="molecule type" value="Genomic_DNA"/>
</dbReference>
<keyword evidence="2" id="KW-0808">Transferase</keyword>
<dbReference type="Proteomes" id="UP001597036">
    <property type="component" value="Unassembled WGS sequence"/>
</dbReference>
<keyword evidence="3" id="KW-1185">Reference proteome</keyword>
<organism evidence="2 3">
    <name type="scientific">Alloscardovia venturai</name>
    <dbReference type="NCBI Taxonomy" id="1769421"/>
    <lineage>
        <taxon>Bacteria</taxon>
        <taxon>Bacillati</taxon>
        <taxon>Actinomycetota</taxon>
        <taxon>Actinomycetes</taxon>
        <taxon>Bifidobacteriales</taxon>
        <taxon>Bifidobacteriaceae</taxon>
        <taxon>Alloscardovia</taxon>
    </lineage>
</organism>